<keyword evidence="6" id="KW-1185">Reference proteome</keyword>
<dbReference type="InterPro" id="IPR035994">
    <property type="entry name" value="Nucleoside_phosphorylase_sf"/>
</dbReference>
<dbReference type="EC" id="2.4.2.3" evidence="1"/>
<name>A0A6B8RPJ8_9BACL</name>
<dbReference type="Pfam" id="PF01048">
    <property type="entry name" value="PNP_UDP_1"/>
    <property type="match status" value="1"/>
</dbReference>
<dbReference type="GO" id="GO:0009116">
    <property type="term" value="P:nucleoside metabolic process"/>
    <property type="evidence" value="ECO:0007669"/>
    <property type="project" value="InterPro"/>
</dbReference>
<proteinExistence type="predicted"/>
<evidence type="ECO:0000313" key="5">
    <source>
        <dbReference type="EMBL" id="QGQ97734.1"/>
    </source>
</evidence>
<dbReference type="SUPFAM" id="SSF53167">
    <property type="entry name" value="Purine and uridine phosphorylases"/>
    <property type="match status" value="1"/>
</dbReference>
<evidence type="ECO:0000256" key="2">
    <source>
        <dbReference type="ARBA" id="ARBA00021980"/>
    </source>
</evidence>
<dbReference type="GO" id="GO:0004850">
    <property type="term" value="F:uridine phosphorylase activity"/>
    <property type="evidence" value="ECO:0007669"/>
    <property type="project" value="UniProtKB-EC"/>
</dbReference>
<evidence type="ECO:0000256" key="1">
    <source>
        <dbReference type="ARBA" id="ARBA00011888"/>
    </source>
</evidence>
<dbReference type="Proteomes" id="UP000426246">
    <property type="component" value="Chromosome"/>
</dbReference>
<comment type="catalytic activity">
    <reaction evidence="3">
        <text>uridine + phosphate = alpha-D-ribose 1-phosphate + uracil</text>
        <dbReference type="Rhea" id="RHEA:24388"/>
        <dbReference type="ChEBI" id="CHEBI:16704"/>
        <dbReference type="ChEBI" id="CHEBI:17568"/>
        <dbReference type="ChEBI" id="CHEBI:43474"/>
        <dbReference type="ChEBI" id="CHEBI:57720"/>
        <dbReference type="EC" id="2.4.2.3"/>
    </reaction>
</comment>
<evidence type="ECO:0000313" key="6">
    <source>
        <dbReference type="Proteomes" id="UP000426246"/>
    </source>
</evidence>
<evidence type="ECO:0000259" key="4">
    <source>
        <dbReference type="Pfam" id="PF01048"/>
    </source>
</evidence>
<dbReference type="PANTHER" id="PTHR43691">
    <property type="entry name" value="URIDINE PHOSPHORYLASE"/>
    <property type="match status" value="1"/>
</dbReference>
<dbReference type="GO" id="GO:0005829">
    <property type="term" value="C:cytosol"/>
    <property type="evidence" value="ECO:0007669"/>
    <property type="project" value="TreeGrafter"/>
</dbReference>
<feature type="domain" description="Nucleoside phosphorylase" evidence="4">
    <location>
        <begin position="55"/>
        <end position="216"/>
    </location>
</feature>
<reference evidence="6" key="1">
    <citation type="submission" date="2018-11" db="EMBL/GenBank/DDBJ databases">
        <title>Complete genome sequence of Paenibacillus sp. ML311-T8.</title>
        <authorList>
            <person name="Nam Y.-D."/>
            <person name="Kang J."/>
            <person name="Chung W.-H."/>
            <person name="Park Y.S."/>
        </authorList>
    </citation>
    <scope>NUCLEOTIDE SEQUENCE [LARGE SCALE GENOMIC DNA]</scope>
    <source>
        <strain evidence="6">ML311-T8</strain>
    </source>
</reference>
<dbReference type="InterPro" id="IPR000845">
    <property type="entry name" value="Nucleoside_phosphorylase_d"/>
</dbReference>
<dbReference type="KEGG" id="ppsc:EHS13_24025"/>
<dbReference type="Gene3D" id="3.40.50.1580">
    <property type="entry name" value="Nucleoside phosphorylase domain"/>
    <property type="match status" value="1"/>
</dbReference>
<dbReference type="AlphaFoldDB" id="A0A6B8RPJ8"/>
<dbReference type="PANTHER" id="PTHR43691:SF11">
    <property type="entry name" value="FI09636P-RELATED"/>
    <property type="match status" value="1"/>
</dbReference>
<dbReference type="EMBL" id="CP034235">
    <property type="protein sequence ID" value="QGQ97734.1"/>
    <property type="molecule type" value="Genomic_DNA"/>
</dbReference>
<evidence type="ECO:0000256" key="3">
    <source>
        <dbReference type="ARBA" id="ARBA00048447"/>
    </source>
</evidence>
<protein>
    <recommendedName>
        <fullName evidence="2">Uridine phosphorylase</fullName>
        <ecNumber evidence="1">2.4.2.3</ecNumber>
    </recommendedName>
</protein>
<organism evidence="5 6">
    <name type="scientific">Paenibacillus psychroresistens</name>
    <dbReference type="NCBI Taxonomy" id="1778678"/>
    <lineage>
        <taxon>Bacteria</taxon>
        <taxon>Bacillati</taxon>
        <taxon>Bacillota</taxon>
        <taxon>Bacilli</taxon>
        <taxon>Bacillales</taxon>
        <taxon>Paenibacillaceae</taxon>
        <taxon>Paenibacillus</taxon>
    </lineage>
</organism>
<gene>
    <name evidence="5" type="ORF">EHS13_24025</name>
</gene>
<accession>A0A6B8RPJ8</accession>
<sequence>MKLYGDFTKQDWLKAIGIEDKDVPKSFILHGEWNHDENLSIWKQILATDTVLPKWNTVIGKYNNIQLGFANVFGSPIAATMTHQFASVGTDVFIQTGYFGGLSHIVKYGDILIVTAAEMKDGVSHWYLPNQDRIKSDEHLVNAAIEYCKKMKYNYVIGSVVSTSAMLIETSELIMEWAENQHVGVDMETATTLSIAKKFGKRAISLLNLSDHLIQGDTLYSYTTEREVIESETDVKIRDVALHLSELKISP</sequence>
<dbReference type="OrthoDB" id="2842532at2"/>